<evidence type="ECO:0000256" key="4">
    <source>
        <dbReference type="ARBA" id="ARBA00022722"/>
    </source>
</evidence>
<dbReference type="PANTHER" id="PTHR37984:SF5">
    <property type="entry name" value="PROTEIN NYNRIN-LIKE"/>
    <property type="match status" value="1"/>
</dbReference>
<dbReference type="Gene3D" id="3.30.70.270">
    <property type="match status" value="2"/>
</dbReference>
<dbReference type="GO" id="GO:0004190">
    <property type="term" value="F:aspartic-type endopeptidase activity"/>
    <property type="evidence" value="ECO:0007669"/>
    <property type="project" value="InterPro"/>
</dbReference>
<evidence type="ECO:0000256" key="1">
    <source>
        <dbReference type="ARBA" id="ARBA00012493"/>
    </source>
</evidence>
<feature type="compositionally biased region" description="Low complexity" evidence="7">
    <location>
        <begin position="479"/>
        <end position="516"/>
    </location>
</feature>
<organism evidence="10 11">
    <name type="scientific">Steinernema hermaphroditum</name>
    <dbReference type="NCBI Taxonomy" id="289476"/>
    <lineage>
        <taxon>Eukaryota</taxon>
        <taxon>Metazoa</taxon>
        <taxon>Ecdysozoa</taxon>
        <taxon>Nematoda</taxon>
        <taxon>Chromadorea</taxon>
        <taxon>Rhabditida</taxon>
        <taxon>Tylenchina</taxon>
        <taxon>Panagrolaimomorpha</taxon>
        <taxon>Strongyloidoidea</taxon>
        <taxon>Steinernematidae</taxon>
        <taxon>Steinernema</taxon>
    </lineage>
</organism>
<dbReference type="PANTHER" id="PTHR37984">
    <property type="entry name" value="PROTEIN CBG26694"/>
    <property type="match status" value="1"/>
</dbReference>
<feature type="region of interest" description="Disordered" evidence="7">
    <location>
        <begin position="549"/>
        <end position="590"/>
    </location>
</feature>
<dbReference type="InterPro" id="IPR001995">
    <property type="entry name" value="Peptidase_A2_cat"/>
</dbReference>
<dbReference type="GO" id="GO:0006508">
    <property type="term" value="P:proteolysis"/>
    <property type="evidence" value="ECO:0007669"/>
    <property type="project" value="InterPro"/>
</dbReference>
<dbReference type="InterPro" id="IPR000477">
    <property type="entry name" value="RT_dom"/>
</dbReference>
<dbReference type="InterPro" id="IPR043128">
    <property type="entry name" value="Rev_trsase/Diguanyl_cyclase"/>
</dbReference>
<evidence type="ECO:0000256" key="3">
    <source>
        <dbReference type="ARBA" id="ARBA00022695"/>
    </source>
</evidence>
<keyword evidence="5" id="KW-0255">Endonuclease</keyword>
<feature type="compositionally biased region" description="Basic and acidic residues" evidence="7">
    <location>
        <begin position="517"/>
        <end position="530"/>
    </location>
</feature>
<keyword evidence="3" id="KW-0548">Nucleotidyltransferase</keyword>
<dbReference type="EMBL" id="JAUCMV010000001">
    <property type="protein sequence ID" value="KAK0424203.1"/>
    <property type="molecule type" value="Genomic_DNA"/>
</dbReference>
<dbReference type="FunFam" id="3.30.70.270:FF:000020">
    <property type="entry name" value="Transposon Tf2-6 polyprotein-like Protein"/>
    <property type="match status" value="1"/>
</dbReference>
<evidence type="ECO:0000256" key="7">
    <source>
        <dbReference type="SAM" id="MobiDB-lite"/>
    </source>
</evidence>
<gene>
    <name evidence="10" type="ORF">QR680_008545</name>
</gene>
<feature type="domain" description="Peptidase A2" evidence="8">
    <location>
        <begin position="1"/>
        <end position="75"/>
    </location>
</feature>
<dbReference type="InterPro" id="IPR050951">
    <property type="entry name" value="Retrovirus_Pol_polyprotein"/>
</dbReference>
<dbReference type="Proteomes" id="UP001175271">
    <property type="component" value="Unassembled WGS sequence"/>
</dbReference>
<name>A0AA39M826_9BILA</name>
<evidence type="ECO:0000256" key="5">
    <source>
        <dbReference type="ARBA" id="ARBA00022759"/>
    </source>
</evidence>
<dbReference type="CDD" id="cd01647">
    <property type="entry name" value="RT_LTR"/>
    <property type="match status" value="1"/>
</dbReference>
<feature type="compositionally biased region" description="Polar residues" evidence="7">
    <location>
        <begin position="447"/>
        <end position="456"/>
    </location>
</feature>
<dbReference type="AlphaFoldDB" id="A0AA39M826"/>
<dbReference type="GO" id="GO:0003964">
    <property type="term" value="F:RNA-directed DNA polymerase activity"/>
    <property type="evidence" value="ECO:0007669"/>
    <property type="project" value="UniProtKB-EC"/>
</dbReference>
<dbReference type="EC" id="2.7.7.49" evidence="1"/>
<keyword evidence="4" id="KW-0540">Nuclease</keyword>
<keyword evidence="11" id="KW-1185">Reference proteome</keyword>
<accession>A0AA39M826</accession>
<dbReference type="Gene3D" id="3.10.10.10">
    <property type="entry name" value="HIV Type 1 Reverse Transcriptase, subunit A, domain 1"/>
    <property type="match status" value="1"/>
</dbReference>
<dbReference type="SUPFAM" id="SSF50630">
    <property type="entry name" value="Acid proteases"/>
    <property type="match status" value="1"/>
</dbReference>
<feature type="compositionally biased region" description="Basic and acidic residues" evidence="7">
    <location>
        <begin position="577"/>
        <end position="590"/>
    </location>
</feature>
<keyword evidence="2" id="KW-0808">Transferase</keyword>
<evidence type="ECO:0000256" key="2">
    <source>
        <dbReference type="ARBA" id="ARBA00022679"/>
    </source>
</evidence>
<evidence type="ECO:0000259" key="8">
    <source>
        <dbReference type="PROSITE" id="PS50175"/>
    </source>
</evidence>
<proteinExistence type="predicted"/>
<evidence type="ECO:0000259" key="9">
    <source>
        <dbReference type="PROSITE" id="PS50878"/>
    </source>
</evidence>
<protein>
    <recommendedName>
        <fullName evidence="1">RNA-directed DNA polymerase</fullName>
        <ecNumber evidence="1">2.7.7.49</ecNumber>
    </recommendedName>
</protein>
<evidence type="ECO:0000313" key="11">
    <source>
        <dbReference type="Proteomes" id="UP001175271"/>
    </source>
</evidence>
<dbReference type="Gene3D" id="2.40.70.10">
    <property type="entry name" value="Acid Proteases"/>
    <property type="match status" value="1"/>
</dbReference>
<keyword evidence="6" id="KW-0378">Hydrolase</keyword>
<evidence type="ECO:0000313" key="10">
    <source>
        <dbReference type="EMBL" id="KAK0424203.1"/>
    </source>
</evidence>
<feature type="compositionally biased region" description="Polar residues" evidence="7">
    <location>
        <begin position="556"/>
        <end position="566"/>
    </location>
</feature>
<dbReference type="InterPro" id="IPR043502">
    <property type="entry name" value="DNA/RNA_pol_sf"/>
</dbReference>
<feature type="region of interest" description="Disordered" evidence="7">
    <location>
        <begin position="447"/>
        <end position="530"/>
    </location>
</feature>
<sequence length="590" mass="65945">MLDTGACVTIITKDLWTELGEPTLRPVHGQIVAFGNSQLAFLGVCKANVTWNGESNAVDMHVFDKCDDNLLGRDLIRTFKMNVGELYDNPQRICAVKSSDLEKILAKYDDVFKPDIGKCVKAQATLKFKGEPKPKFLKARSVPYAVKAKVEADLQGKIDEGILKPVEYSEWATPLVVVPKKDGKVRICAGFKVTVNPQLEIDQYPLPRPEELFQASNGGKQFSKLDLKEAYLQLPLDEQSKKYMTINTHKRLLQYQSIPFGVASAPAIFQRVMETMLQGLEGVIVYLDDITITAPNAEEHLQRLEEVLKRLQDYGFRVKKEKCEFLRDRVEFLGHTVCNKRISTSPTKVEAMLKMPAPKDLKEVESFLGMVQYYAKFIPQLASMAVPLNALRKKEAKFVWKKEQEDAFQQIRAKLADTKTLTHYDPKELGASFVATLSPLPVYLANGSSSPPSSVNIPGPAPKRQRHQDRHHQEHSSNHHSSSTPRCSNSAAETAGSSGSAAPAQRRQTGQRPRGQPRADRPTRPARLERWISGEMRRLFEEMREMRTTVEALASRTPSEAGTSSAPKPANPTVADDAEKPTLHNSEKAL</sequence>
<dbReference type="SUPFAM" id="SSF56672">
    <property type="entry name" value="DNA/RNA polymerases"/>
    <property type="match status" value="1"/>
</dbReference>
<dbReference type="Pfam" id="PF00078">
    <property type="entry name" value="RVT_1"/>
    <property type="match status" value="1"/>
</dbReference>
<dbReference type="InterPro" id="IPR021109">
    <property type="entry name" value="Peptidase_aspartic_dom_sf"/>
</dbReference>
<feature type="domain" description="Reverse transcriptase" evidence="9">
    <location>
        <begin position="159"/>
        <end position="337"/>
    </location>
</feature>
<dbReference type="PROSITE" id="PS50175">
    <property type="entry name" value="ASP_PROT_RETROV"/>
    <property type="match status" value="1"/>
</dbReference>
<dbReference type="GO" id="GO:0004519">
    <property type="term" value="F:endonuclease activity"/>
    <property type="evidence" value="ECO:0007669"/>
    <property type="project" value="UniProtKB-KW"/>
</dbReference>
<reference evidence="10" key="1">
    <citation type="submission" date="2023-06" db="EMBL/GenBank/DDBJ databases">
        <title>Genomic analysis of the entomopathogenic nematode Steinernema hermaphroditum.</title>
        <authorList>
            <person name="Schwarz E.M."/>
            <person name="Heppert J.K."/>
            <person name="Baniya A."/>
            <person name="Schwartz H.T."/>
            <person name="Tan C.-H."/>
            <person name="Antoshechkin I."/>
            <person name="Sternberg P.W."/>
            <person name="Goodrich-Blair H."/>
            <person name="Dillman A.R."/>
        </authorList>
    </citation>
    <scope>NUCLEOTIDE SEQUENCE</scope>
    <source>
        <strain evidence="10">PS9179</strain>
        <tissue evidence="10">Whole animal</tissue>
    </source>
</reference>
<comment type="caution">
    <text evidence="10">The sequence shown here is derived from an EMBL/GenBank/DDBJ whole genome shotgun (WGS) entry which is preliminary data.</text>
</comment>
<evidence type="ECO:0000256" key="6">
    <source>
        <dbReference type="ARBA" id="ARBA00022801"/>
    </source>
</evidence>
<dbReference type="PROSITE" id="PS50878">
    <property type="entry name" value="RT_POL"/>
    <property type="match status" value="1"/>
</dbReference>